<reference evidence="2 3" key="1">
    <citation type="submission" date="2021-10" db="EMBL/GenBank/DDBJ databases">
        <title>Anaerobic single-cell dispensing facilitates the cultivation of human gut bacteria.</title>
        <authorList>
            <person name="Afrizal A."/>
        </authorList>
    </citation>
    <scope>NUCLEOTIDE SEQUENCE [LARGE SCALE GENOMIC DNA]</scope>
    <source>
        <strain evidence="2 3">CLA-AA-H200</strain>
    </source>
</reference>
<evidence type="ECO:0000313" key="2">
    <source>
        <dbReference type="EMBL" id="MCC2254217.1"/>
    </source>
</evidence>
<comment type="caution">
    <text evidence="2">The sequence shown here is derived from an EMBL/GenBank/DDBJ whole genome shotgun (WGS) entry which is preliminary data.</text>
</comment>
<sequence>MFDKKQLLKGVLEGCILKIIIDRPSYGYELYTRLLEYGFEDLQMGTVYPILMRLEKKELVSASYEESAQGPVKKVYSVTASGLLYYESFLSEWNKMTLLTDRILKGESK</sequence>
<dbReference type="InterPro" id="IPR036390">
    <property type="entry name" value="WH_DNA-bd_sf"/>
</dbReference>
<gene>
    <name evidence="2" type="ORF">LKD70_07150</name>
</gene>
<protein>
    <submittedName>
        <fullName evidence="2">PadR family transcriptional regulator</fullName>
    </submittedName>
</protein>
<dbReference type="RefSeq" id="WP_227707355.1">
    <property type="nucleotide sequence ID" value="NZ_JAJEQX010000010.1"/>
</dbReference>
<dbReference type="PANTHER" id="PTHR33169:SF14">
    <property type="entry name" value="TRANSCRIPTIONAL REGULATOR RV3488"/>
    <property type="match status" value="1"/>
</dbReference>
<dbReference type="InterPro" id="IPR052509">
    <property type="entry name" value="Metal_resp_DNA-bind_regulator"/>
</dbReference>
<keyword evidence="3" id="KW-1185">Reference proteome</keyword>
<dbReference type="InterPro" id="IPR036388">
    <property type="entry name" value="WH-like_DNA-bd_sf"/>
</dbReference>
<feature type="domain" description="Transcription regulator PadR N-terminal" evidence="1">
    <location>
        <begin position="16"/>
        <end position="83"/>
    </location>
</feature>
<organism evidence="2 3">
    <name type="scientific">Ruminococcus turbiniformis</name>
    <dbReference type="NCBI Taxonomy" id="2881258"/>
    <lineage>
        <taxon>Bacteria</taxon>
        <taxon>Bacillati</taxon>
        <taxon>Bacillota</taxon>
        <taxon>Clostridia</taxon>
        <taxon>Eubacteriales</taxon>
        <taxon>Oscillospiraceae</taxon>
        <taxon>Ruminococcus</taxon>
    </lineage>
</organism>
<proteinExistence type="predicted"/>
<dbReference type="SUPFAM" id="SSF46785">
    <property type="entry name" value="Winged helix' DNA-binding domain"/>
    <property type="match status" value="1"/>
</dbReference>
<dbReference type="EMBL" id="JAJEQX010000010">
    <property type="protein sequence ID" value="MCC2254217.1"/>
    <property type="molecule type" value="Genomic_DNA"/>
</dbReference>
<dbReference type="PANTHER" id="PTHR33169">
    <property type="entry name" value="PADR-FAMILY TRANSCRIPTIONAL REGULATOR"/>
    <property type="match status" value="1"/>
</dbReference>
<evidence type="ECO:0000313" key="3">
    <source>
        <dbReference type="Proteomes" id="UP001198151"/>
    </source>
</evidence>
<accession>A0ABS8FVZ4</accession>
<dbReference type="Proteomes" id="UP001198151">
    <property type="component" value="Unassembled WGS sequence"/>
</dbReference>
<dbReference type="Gene3D" id="1.10.10.10">
    <property type="entry name" value="Winged helix-like DNA-binding domain superfamily/Winged helix DNA-binding domain"/>
    <property type="match status" value="1"/>
</dbReference>
<name>A0ABS8FVZ4_9FIRM</name>
<dbReference type="InterPro" id="IPR005149">
    <property type="entry name" value="Tscrpt_reg_PadR_N"/>
</dbReference>
<dbReference type="Pfam" id="PF03551">
    <property type="entry name" value="PadR"/>
    <property type="match status" value="1"/>
</dbReference>
<evidence type="ECO:0000259" key="1">
    <source>
        <dbReference type="Pfam" id="PF03551"/>
    </source>
</evidence>